<gene>
    <name evidence="3" type="ORF">PR001_g23070</name>
    <name evidence="2" type="ORF">PR002_g23646</name>
    <name evidence="4" type="ORF">PR003_g19986</name>
</gene>
<dbReference type="EMBL" id="QXFT01001734">
    <property type="protein sequence ID" value="KAE9311516.1"/>
    <property type="molecule type" value="Genomic_DNA"/>
</dbReference>
<dbReference type="Proteomes" id="UP000434957">
    <property type="component" value="Unassembled WGS sequence"/>
</dbReference>
<organism evidence="4 6">
    <name type="scientific">Phytophthora rubi</name>
    <dbReference type="NCBI Taxonomy" id="129364"/>
    <lineage>
        <taxon>Eukaryota</taxon>
        <taxon>Sar</taxon>
        <taxon>Stramenopiles</taxon>
        <taxon>Oomycota</taxon>
        <taxon>Peronosporomycetes</taxon>
        <taxon>Peronosporales</taxon>
        <taxon>Peronosporaceae</taxon>
        <taxon>Phytophthora</taxon>
    </lineage>
</organism>
<accession>A0A6A4DSU0</accession>
<keyword evidence="6" id="KW-1185">Reference proteome</keyword>
<keyword evidence="1" id="KW-0732">Signal</keyword>
<sequence>MHCAWCTCIVLYCILAKAPQPGPAADVMYAFFRGDDGQMSVLNASDVSARVSNGWTYDIRNAVVVAEHLG</sequence>
<evidence type="ECO:0000256" key="1">
    <source>
        <dbReference type="SAM" id="SignalP"/>
    </source>
</evidence>
<protein>
    <recommendedName>
        <fullName evidence="8">Pectate lyase</fullName>
    </recommendedName>
</protein>
<dbReference type="Proteomes" id="UP000429607">
    <property type="component" value="Unassembled WGS sequence"/>
</dbReference>
<feature type="signal peptide" evidence="1">
    <location>
        <begin position="1"/>
        <end position="24"/>
    </location>
</feature>
<comment type="caution">
    <text evidence="4">The sequence shown here is derived from an EMBL/GenBank/DDBJ whole genome shotgun (WGS) entry which is preliminary data.</text>
</comment>
<evidence type="ECO:0000313" key="6">
    <source>
        <dbReference type="Proteomes" id="UP000434957"/>
    </source>
</evidence>
<feature type="chain" id="PRO_5036167417" description="Pectate lyase" evidence="1">
    <location>
        <begin position="25"/>
        <end position="70"/>
    </location>
</feature>
<proteinExistence type="predicted"/>
<evidence type="ECO:0000313" key="4">
    <source>
        <dbReference type="EMBL" id="KAE9311516.1"/>
    </source>
</evidence>
<evidence type="ECO:0000313" key="2">
    <source>
        <dbReference type="EMBL" id="KAE8982034.1"/>
    </source>
</evidence>
<dbReference type="EMBL" id="QXFV01002668">
    <property type="protein sequence ID" value="KAE8984796.1"/>
    <property type="molecule type" value="Genomic_DNA"/>
</dbReference>
<evidence type="ECO:0000313" key="7">
    <source>
        <dbReference type="Proteomes" id="UP000435112"/>
    </source>
</evidence>
<name>A0A6A4DSU0_9STRA</name>
<evidence type="ECO:0000313" key="5">
    <source>
        <dbReference type="Proteomes" id="UP000429607"/>
    </source>
</evidence>
<dbReference type="AlphaFoldDB" id="A0A6A4DSU0"/>
<dbReference type="Proteomes" id="UP000435112">
    <property type="component" value="Unassembled WGS sequence"/>
</dbReference>
<evidence type="ECO:0000313" key="3">
    <source>
        <dbReference type="EMBL" id="KAE8984796.1"/>
    </source>
</evidence>
<reference evidence="4 6" key="1">
    <citation type="submission" date="2018-08" db="EMBL/GenBank/DDBJ databases">
        <title>Genomic investigation of the strawberry pathogen Phytophthora fragariae indicates pathogenicity is determined by transcriptional variation in three key races.</title>
        <authorList>
            <person name="Adams T.M."/>
            <person name="Armitage A.D."/>
            <person name="Sobczyk M.K."/>
            <person name="Bates H.J."/>
            <person name="Dunwell J.M."/>
            <person name="Nellist C.F."/>
            <person name="Harrison R.J."/>
        </authorList>
    </citation>
    <scope>NUCLEOTIDE SEQUENCE [LARGE SCALE GENOMIC DNA]</scope>
    <source>
        <strain evidence="3 5">SCRP249</strain>
        <strain evidence="2 7">SCRP324</strain>
        <strain evidence="4 6">SCRP333</strain>
    </source>
</reference>
<evidence type="ECO:0008006" key="8">
    <source>
        <dbReference type="Google" id="ProtNLM"/>
    </source>
</evidence>
<dbReference type="EMBL" id="QXFU01002742">
    <property type="protein sequence ID" value="KAE8982034.1"/>
    <property type="molecule type" value="Genomic_DNA"/>
</dbReference>